<feature type="transmembrane region" description="Helical" evidence="1">
    <location>
        <begin position="318"/>
        <end position="337"/>
    </location>
</feature>
<organism evidence="2">
    <name type="scientific">Physarum polycephalum</name>
    <name type="common">Many-headed slime mold</name>
    <name type="synonym">Badhamia polycephala</name>
    <dbReference type="NCBI Taxonomy" id="5791"/>
    <lineage>
        <taxon>Eukaryota</taxon>
        <taxon>Amoebozoa</taxon>
        <taxon>Evosea</taxon>
        <taxon>Eumycetozoa</taxon>
        <taxon>Myxogastria</taxon>
        <taxon>Myxogastromycetidae</taxon>
        <taxon>Physariida</taxon>
        <taxon>Physaraceae</taxon>
        <taxon>Physarum</taxon>
    </lineage>
</organism>
<dbReference type="RefSeq" id="NP_062850.1">
    <property type="nucleotide sequence ID" value="NC_002508.1"/>
</dbReference>
<keyword evidence="1" id="KW-0472">Membrane</keyword>
<dbReference type="EMBL" id="AB027295">
    <property type="protein sequence ID" value="BAB08084.1"/>
    <property type="molecule type" value="Genomic_DNA"/>
</dbReference>
<protein>
    <submittedName>
        <fullName evidence="2">Uncharacterized protein</fullName>
    </submittedName>
</protein>
<feature type="transmembrane region" description="Helical" evidence="1">
    <location>
        <begin position="7"/>
        <end position="29"/>
    </location>
</feature>
<evidence type="ECO:0000256" key="1">
    <source>
        <dbReference type="SAM" id="Phobius"/>
    </source>
</evidence>
<keyword evidence="1" id="KW-0812">Transmembrane</keyword>
<dbReference type="GeneID" id="1501724"/>
<reference evidence="2" key="1">
    <citation type="journal article" date="2001" name="Mol. Gen. Genet.">
        <title>The complete DNA sequence of the mitochondrial genome of Physarum polycephalum.</title>
        <authorList>
            <person name="Takano H."/>
            <person name="Abe T."/>
            <person name="Sakurai R."/>
            <person name="Moriyama Y."/>
            <person name="Miyazawa Y."/>
            <person name="Nozaki H."/>
            <person name="Kawano S."/>
            <person name="Sasaki N."/>
            <person name="Kuroiwa T."/>
        </authorList>
    </citation>
    <scope>NUCLEOTIDE SEQUENCE</scope>
</reference>
<feature type="transmembrane region" description="Helical" evidence="1">
    <location>
        <begin position="49"/>
        <end position="69"/>
    </location>
</feature>
<keyword evidence="1" id="KW-1133">Transmembrane helix</keyword>
<keyword evidence="2" id="KW-0496">Mitochondrion</keyword>
<name>Q9MJ78_PHYPO</name>
<dbReference type="AlphaFoldDB" id="Q9MJ78"/>
<proteinExistence type="predicted"/>
<geneLocation type="mitochondrion" evidence="2"/>
<accession>Q9MJ78</accession>
<evidence type="ECO:0000313" key="2">
    <source>
        <dbReference type="EMBL" id="BAB08084.1"/>
    </source>
</evidence>
<sequence>MKRIIDYFLIIYYYLLLFIGLIMTSWIIWSRFIRSRTIRELPDSLLTEYRFWILIYICCIYIYSIKNILKASGDNYLNLKDIIEILYAPLKTIDHAIKYNKYIKPYYYKFVSKFYNFTETKNINDDQIQVFVFFMQIFPRIILVSILMIDTFYFNKLEIFYKFVLLGLFPFIFRYFKYSLKDVYEHWIVELENKYSLVRIYEVGYKFDDSRKKNTKAIYHDEEKTIREYIEIKFNNIIDYLLDEVDYEYESTPYCKSEVYNEYCLNKYKNKKALYTSEDLDILRALYCELMPNIIHLKMFLSRIEVVSEVSLMKTSKIVIFGGYLVCWAYILIISYYNYPIDLIMSKYLLLNFMLYLVKEENPFMDFDSGSHNKNLLTIENIKKILCKIIKNIIQKWSKE</sequence>
<feature type="transmembrane region" description="Helical" evidence="1">
    <location>
        <begin position="130"/>
        <end position="153"/>
    </location>
</feature>
<feature type="transmembrane region" description="Helical" evidence="1">
    <location>
        <begin position="159"/>
        <end position="176"/>
    </location>
</feature>